<evidence type="ECO:0000256" key="1">
    <source>
        <dbReference type="ARBA" id="ARBA00004651"/>
    </source>
</evidence>
<evidence type="ECO:0000313" key="11">
    <source>
        <dbReference type="EMBL" id="RHX78286.1"/>
    </source>
</evidence>
<keyword evidence="6 10" id="KW-1133">Transmembrane helix</keyword>
<dbReference type="PIRSF" id="PIRSF500217">
    <property type="entry name" value="AlgI"/>
    <property type="match status" value="1"/>
</dbReference>
<feature type="transmembrane region" description="Helical" evidence="10">
    <location>
        <begin position="149"/>
        <end position="169"/>
    </location>
</feature>
<feature type="transmembrane region" description="Helical" evidence="10">
    <location>
        <begin position="323"/>
        <end position="344"/>
    </location>
</feature>
<evidence type="ECO:0000256" key="4">
    <source>
        <dbReference type="ARBA" id="ARBA00022679"/>
    </source>
</evidence>
<feature type="transmembrane region" description="Helical" evidence="10">
    <location>
        <begin position="119"/>
        <end position="137"/>
    </location>
</feature>
<keyword evidence="12" id="KW-1185">Reference proteome</keyword>
<keyword evidence="4 9" id="KW-0808">Transferase</keyword>
<feature type="transmembrane region" description="Helical" evidence="10">
    <location>
        <begin position="423"/>
        <end position="442"/>
    </location>
</feature>
<comment type="caution">
    <text evidence="11">The sequence shown here is derived from an EMBL/GenBank/DDBJ whole genome shotgun (WGS) entry which is preliminary data.</text>
</comment>
<dbReference type="PANTHER" id="PTHR13285:SF23">
    <property type="entry name" value="TEICHOIC ACID D-ALANYLTRANSFERASE"/>
    <property type="match status" value="1"/>
</dbReference>
<name>A0ABX9LZG8_9LEPT</name>
<accession>A0ABX9LZG8</accession>
<feature type="transmembrane region" description="Helical" evidence="10">
    <location>
        <begin position="365"/>
        <end position="382"/>
    </location>
</feature>
<comment type="subcellular location">
    <subcellularLocation>
        <location evidence="1">Cell membrane</location>
        <topology evidence="1">Multi-pass membrane protein</topology>
    </subcellularLocation>
</comment>
<evidence type="ECO:0000256" key="6">
    <source>
        <dbReference type="ARBA" id="ARBA00022989"/>
    </source>
</evidence>
<evidence type="ECO:0000256" key="10">
    <source>
        <dbReference type="SAM" id="Phobius"/>
    </source>
</evidence>
<reference evidence="12" key="1">
    <citation type="submission" date="2018-05" db="EMBL/GenBank/DDBJ databases">
        <title>Leptospira yasudae sp. nov. and Leptospira stimsonii sp. nov., two pathogenic species of the genus Leptospira isolated from environmental sources.</title>
        <authorList>
            <person name="Casanovas-Massana A."/>
            <person name="Hamond C."/>
            <person name="Santos L.A."/>
            <person name="Hacker K.P."/>
            <person name="Balassiano I."/>
            <person name="Medeiros M.A."/>
            <person name="Reis M.G."/>
            <person name="Ko A.I."/>
            <person name="Wunder E.A."/>
        </authorList>
    </citation>
    <scope>NUCLEOTIDE SEQUENCE [LARGE SCALE GENOMIC DNA]</scope>
    <source>
        <strain evidence="12">B21</strain>
    </source>
</reference>
<keyword evidence="7 9" id="KW-0472">Membrane</keyword>
<feature type="transmembrane region" description="Helical" evidence="10">
    <location>
        <begin position="6"/>
        <end position="24"/>
    </location>
</feature>
<reference evidence="11 12" key="2">
    <citation type="journal article" date="2020" name="Int. J. Syst. Evol. Microbiol.">
        <title>Leptospira yasudae sp. nov. and Leptospira stimsonii sp. nov., two new species of the pathogenic group isolated from environmental sources.</title>
        <authorList>
            <person name="Casanovas-Massana A."/>
            <person name="Hamond C."/>
            <person name="Santos L.A."/>
            <person name="de Oliveira D."/>
            <person name="Hacker K.P."/>
            <person name="Balassiano I."/>
            <person name="Costa F."/>
            <person name="Medeiros M.A."/>
            <person name="Reis M.G."/>
            <person name="Ko A.I."/>
            <person name="Wunder E.A."/>
        </authorList>
    </citation>
    <scope>NUCLEOTIDE SEQUENCE [LARGE SCALE GENOMIC DNA]</scope>
    <source>
        <strain evidence="11 12">B21</strain>
    </source>
</reference>
<keyword evidence="5 10" id="KW-0812">Transmembrane</keyword>
<keyword evidence="8 9" id="KW-0012">Acyltransferase</keyword>
<feature type="transmembrane region" description="Helical" evidence="10">
    <location>
        <begin position="224"/>
        <end position="244"/>
    </location>
</feature>
<protein>
    <submittedName>
        <fullName evidence="11">Membrane-bound O-acyltransferase family protein</fullName>
    </submittedName>
</protein>
<evidence type="ECO:0000256" key="3">
    <source>
        <dbReference type="ARBA" id="ARBA00022475"/>
    </source>
</evidence>
<gene>
    <name evidence="11" type="ORF">DLM77_17795</name>
</gene>
<comment type="similarity">
    <text evidence="2 9">Belongs to the membrane-bound acyltransferase family.</text>
</comment>
<organism evidence="11 12">
    <name type="scientific">Leptospira yasudae</name>
    <dbReference type="NCBI Taxonomy" id="2202201"/>
    <lineage>
        <taxon>Bacteria</taxon>
        <taxon>Pseudomonadati</taxon>
        <taxon>Spirochaetota</taxon>
        <taxon>Spirochaetia</taxon>
        <taxon>Leptospirales</taxon>
        <taxon>Leptospiraceae</taxon>
        <taxon>Leptospira</taxon>
    </lineage>
</organism>
<feature type="transmembrane region" description="Helical" evidence="10">
    <location>
        <begin position="394"/>
        <end position="411"/>
    </location>
</feature>
<evidence type="ECO:0000256" key="2">
    <source>
        <dbReference type="ARBA" id="ARBA00010323"/>
    </source>
</evidence>
<dbReference type="PANTHER" id="PTHR13285">
    <property type="entry name" value="ACYLTRANSFERASE"/>
    <property type="match status" value="1"/>
</dbReference>
<feature type="transmembrane region" description="Helical" evidence="10">
    <location>
        <begin position="81"/>
        <end position="99"/>
    </location>
</feature>
<dbReference type="PIRSF" id="PIRSF016636">
    <property type="entry name" value="AlgI_DltB"/>
    <property type="match status" value="1"/>
</dbReference>
<dbReference type="InterPro" id="IPR051085">
    <property type="entry name" value="MB_O-acyltransferase"/>
</dbReference>
<evidence type="ECO:0000256" key="5">
    <source>
        <dbReference type="ARBA" id="ARBA00022692"/>
    </source>
</evidence>
<evidence type="ECO:0000256" key="7">
    <source>
        <dbReference type="ARBA" id="ARBA00023136"/>
    </source>
</evidence>
<evidence type="ECO:0000256" key="9">
    <source>
        <dbReference type="PIRNR" id="PIRNR016636"/>
    </source>
</evidence>
<dbReference type="RefSeq" id="WP_118957378.1">
    <property type="nucleotide sequence ID" value="NZ_QHCR01000008.1"/>
</dbReference>
<feature type="transmembrane region" description="Helical" evidence="10">
    <location>
        <begin position="462"/>
        <end position="485"/>
    </location>
</feature>
<dbReference type="EMBL" id="QHCR01000008">
    <property type="protein sequence ID" value="RHX78286.1"/>
    <property type="molecule type" value="Genomic_DNA"/>
</dbReference>
<proteinExistence type="inferred from homology"/>
<dbReference type="InterPro" id="IPR028362">
    <property type="entry name" value="AlgI"/>
</dbReference>
<dbReference type="Pfam" id="PF03062">
    <property type="entry name" value="MBOAT"/>
    <property type="match status" value="1"/>
</dbReference>
<feature type="transmembrane region" description="Helical" evidence="10">
    <location>
        <begin position="31"/>
        <end position="47"/>
    </location>
</feature>
<dbReference type="InterPro" id="IPR024194">
    <property type="entry name" value="Ac/AlaTfrase_AlgI/DltB"/>
</dbReference>
<keyword evidence="3 9" id="KW-1003">Cell membrane</keyword>
<dbReference type="Proteomes" id="UP000285569">
    <property type="component" value="Unassembled WGS sequence"/>
</dbReference>
<sequence length="486" mass="56866">MKFNSLEFVFIFFPLFVFFFFFIAKIINEKFALIFLILGSLVFYGFWNLPDIRILFLSLIINYTIGYFLIYGSLVKSTRKIFYLIGLLFNLGILFYFKYSTYMLENLSHWFHSISWHSLTLPLALSFITFQQIAFLAGSYDRKVENFSFLRYFGLVTFFPHLIAGPIVLHNDLLPQFAEKDRYVFQIDNFYAGLYRFGLGLGKKVIIADSVSPLVQYYFDSAEVQVLGLSVWIGIVAYAIQLYFDFSGYSDMAIGIAKTINMDLPINFASPYKSMSIVEFWRRWHISLSNFLKKYLYIPLGGNQFGLFQKYRNLIITMSLGGIWHGAGINFFLWGFIHGTFLIINHEWSRQNLLQQFRSNTLYKFLSYTLTMFCVLVAWVPFRAKDFITTLNLYKAAFGFYGFGFESLRSVRRSYLRIFSDDIFGGNALLVLFLSIFIVLFFPNTNELMEKRSWTESSFYKVFAGIVLAFSILSMQKNSTFLYFVF</sequence>
<evidence type="ECO:0000256" key="8">
    <source>
        <dbReference type="ARBA" id="ARBA00023315"/>
    </source>
</evidence>
<evidence type="ECO:0000313" key="12">
    <source>
        <dbReference type="Proteomes" id="UP000285569"/>
    </source>
</evidence>
<feature type="transmembrane region" description="Helical" evidence="10">
    <location>
        <begin position="53"/>
        <end position="74"/>
    </location>
</feature>
<dbReference type="InterPro" id="IPR004299">
    <property type="entry name" value="MBOAT_fam"/>
</dbReference>